<evidence type="ECO:0000256" key="4">
    <source>
        <dbReference type="ARBA" id="ARBA00022737"/>
    </source>
</evidence>
<evidence type="ECO:0000256" key="3">
    <source>
        <dbReference type="ARBA" id="ARBA00022723"/>
    </source>
</evidence>
<name>A0A6U8XGB7_9DINO</name>
<gene>
    <name evidence="8" type="ORF">BRAN1462_LOCUS9456</name>
</gene>
<dbReference type="AlphaFoldDB" id="A0A6U8XGB7"/>
<sequence length="393" mass="41339">MSANAVGSVASPTIQSMTGSVASPYPAGTVVRPATIVSGAPQVITAPGQYITAPAQYVTPKAPQQKLISTAGRVITTAASSVAAPPAPVATTTVSAPAGADVAAGTMMSRGGVITAPAQYVTPQGGYMQVKTGSMVAPAPVVIRQGAPTTLTGSVVRMANPTPTQVAGTAQPRPHTLAGPDYTQGAYESKHQDDPQLQNLKELRKTSGLKHIPVGVGLATLKGAADDGKLERDAFLQTYNKLLSDHGIAAPDDSVQHAVFDLFDRDENNIVDMMELICGISLLCEGSEEDKIHAVFNVFDENGDGFISMDEMFKFLTSVFKVVLTPNVMGVMNSMGVIVESAEDLASVTSLECFKTADLNHDGKLSVTEFKNWFYAPRNDPAFLFSPVRKLLQ</sequence>
<keyword evidence="5" id="KW-0106">Calcium</keyword>
<dbReference type="PRINTS" id="PR00450">
    <property type="entry name" value="RECOVERIN"/>
</dbReference>
<dbReference type="PANTHER" id="PTHR23055">
    <property type="entry name" value="CALCIUM BINDING PROTEINS"/>
    <property type="match status" value="1"/>
</dbReference>
<comment type="similarity">
    <text evidence="1">Belongs to the recoverin family.</text>
</comment>
<dbReference type="PROSITE" id="PS00018">
    <property type="entry name" value="EF_HAND_1"/>
    <property type="match status" value="3"/>
</dbReference>
<feature type="domain" description="EF-hand" evidence="7">
    <location>
        <begin position="352"/>
        <end position="380"/>
    </location>
</feature>
<dbReference type="InterPro" id="IPR018247">
    <property type="entry name" value="EF_Hand_1_Ca_BS"/>
</dbReference>
<feature type="domain" description="EF-hand" evidence="7">
    <location>
        <begin position="251"/>
        <end position="286"/>
    </location>
</feature>
<evidence type="ECO:0000313" key="8">
    <source>
        <dbReference type="EMBL" id="CAD9521223.1"/>
    </source>
</evidence>
<dbReference type="Pfam" id="PF13499">
    <property type="entry name" value="EF-hand_7"/>
    <property type="match status" value="1"/>
</dbReference>
<accession>A0A6U8XGB7</accession>
<evidence type="ECO:0000256" key="2">
    <source>
        <dbReference type="ARBA" id="ARBA00022707"/>
    </source>
</evidence>
<dbReference type="PROSITE" id="PS50222">
    <property type="entry name" value="EF_HAND_2"/>
    <property type="match status" value="3"/>
</dbReference>
<evidence type="ECO:0000256" key="1">
    <source>
        <dbReference type="ARBA" id="ARBA00006049"/>
    </source>
</evidence>
<dbReference type="InterPro" id="IPR002048">
    <property type="entry name" value="EF_hand_dom"/>
</dbReference>
<protein>
    <recommendedName>
        <fullName evidence="7">EF-hand domain-containing protein</fullName>
    </recommendedName>
</protein>
<feature type="domain" description="EF-hand" evidence="7">
    <location>
        <begin position="287"/>
        <end position="322"/>
    </location>
</feature>
<dbReference type="InterPro" id="IPR028846">
    <property type="entry name" value="Recoverin"/>
</dbReference>
<keyword evidence="4" id="KW-0677">Repeat</keyword>
<organism evidence="8">
    <name type="scientific">Zooxanthella nutricula</name>
    <dbReference type="NCBI Taxonomy" id="1333877"/>
    <lineage>
        <taxon>Eukaryota</taxon>
        <taxon>Sar</taxon>
        <taxon>Alveolata</taxon>
        <taxon>Dinophyceae</taxon>
        <taxon>Peridiniales</taxon>
        <taxon>Peridiniales incertae sedis</taxon>
        <taxon>Zooxanthella</taxon>
    </lineage>
</organism>
<dbReference type="CDD" id="cd00051">
    <property type="entry name" value="EFh"/>
    <property type="match status" value="2"/>
</dbReference>
<keyword evidence="6" id="KW-0449">Lipoprotein</keyword>
<dbReference type="Gene3D" id="1.10.238.10">
    <property type="entry name" value="EF-hand"/>
    <property type="match status" value="1"/>
</dbReference>
<dbReference type="EMBL" id="HBGW01014869">
    <property type="protein sequence ID" value="CAD9521223.1"/>
    <property type="molecule type" value="Transcribed_RNA"/>
</dbReference>
<proteinExistence type="inferred from homology"/>
<keyword evidence="3" id="KW-0479">Metal-binding</keyword>
<dbReference type="Pfam" id="PF13833">
    <property type="entry name" value="EF-hand_8"/>
    <property type="match status" value="1"/>
</dbReference>
<evidence type="ECO:0000256" key="5">
    <source>
        <dbReference type="ARBA" id="ARBA00022837"/>
    </source>
</evidence>
<dbReference type="SMART" id="SM00054">
    <property type="entry name" value="EFh"/>
    <property type="match status" value="3"/>
</dbReference>
<dbReference type="PANTHER" id="PTHR23055:SF178">
    <property type="entry name" value="NEUROCALCIN HOMOLOG"/>
    <property type="match status" value="1"/>
</dbReference>
<dbReference type="GO" id="GO:0005509">
    <property type="term" value="F:calcium ion binding"/>
    <property type="evidence" value="ECO:0007669"/>
    <property type="project" value="InterPro"/>
</dbReference>
<evidence type="ECO:0000259" key="7">
    <source>
        <dbReference type="PROSITE" id="PS50222"/>
    </source>
</evidence>
<reference evidence="8" key="1">
    <citation type="submission" date="2021-01" db="EMBL/GenBank/DDBJ databases">
        <authorList>
            <person name="Corre E."/>
            <person name="Pelletier E."/>
            <person name="Niang G."/>
            <person name="Scheremetjew M."/>
            <person name="Finn R."/>
            <person name="Kale V."/>
            <person name="Holt S."/>
            <person name="Cochrane G."/>
            <person name="Meng A."/>
            <person name="Brown T."/>
            <person name="Cohen L."/>
        </authorList>
    </citation>
    <scope>NUCLEOTIDE SEQUENCE</scope>
    <source>
        <strain evidence="8">RCC3387</strain>
    </source>
</reference>
<keyword evidence="2" id="KW-0519">Myristate</keyword>
<evidence type="ECO:0000256" key="6">
    <source>
        <dbReference type="ARBA" id="ARBA00023288"/>
    </source>
</evidence>
<dbReference type="InterPro" id="IPR011992">
    <property type="entry name" value="EF-hand-dom_pair"/>
</dbReference>
<dbReference type="SUPFAM" id="SSF47473">
    <property type="entry name" value="EF-hand"/>
    <property type="match status" value="1"/>
</dbReference>